<protein>
    <submittedName>
        <fullName evidence="1">Uncharacterized protein</fullName>
    </submittedName>
</protein>
<dbReference type="Proteomes" id="UP000178853">
    <property type="component" value="Unassembled WGS sequence"/>
</dbReference>
<dbReference type="EMBL" id="MGAA01000017">
    <property type="protein sequence ID" value="OGK37540.1"/>
    <property type="molecule type" value="Genomic_DNA"/>
</dbReference>
<sequence length="113" mass="12941">MALYFKTANPNKLLSEFRKAIDAEKILTWSYDSDGDFTHTVDQWKHKAWLRPKIQNGRLELFIIPPKNSNISSLVYAIYHGRFIESILVHCDKYFESGTATAFPEGSDNVSQG</sequence>
<organism evidence="1 2">
    <name type="scientific">Candidatus Roizmanbacteria bacterium RIFCSPHIGHO2_12_FULL_39_8</name>
    <dbReference type="NCBI Taxonomy" id="1802050"/>
    <lineage>
        <taxon>Bacteria</taxon>
        <taxon>Candidatus Roizmaniibacteriota</taxon>
    </lineage>
</organism>
<reference evidence="1 2" key="1">
    <citation type="journal article" date="2016" name="Nat. Commun.">
        <title>Thousands of microbial genomes shed light on interconnected biogeochemical processes in an aquifer system.</title>
        <authorList>
            <person name="Anantharaman K."/>
            <person name="Brown C.T."/>
            <person name="Hug L.A."/>
            <person name="Sharon I."/>
            <person name="Castelle C.J."/>
            <person name="Probst A.J."/>
            <person name="Thomas B.C."/>
            <person name="Singh A."/>
            <person name="Wilkins M.J."/>
            <person name="Karaoz U."/>
            <person name="Brodie E.L."/>
            <person name="Williams K.H."/>
            <person name="Hubbard S.S."/>
            <person name="Banfield J.F."/>
        </authorList>
    </citation>
    <scope>NUCLEOTIDE SEQUENCE [LARGE SCALE GENOMIC DNA]</scope>
</reference>
<dbReference type="AlphaFoldDB" id="A0A1F7I2F9"/>
<accession>A0A1F7I2F9</accession>
<gene>
    <name evidence="1" type="ORF">A3F60_00215</name>
</gene>
<name>A0A1F7I2F9_9BACT</name>
<evidence type="ECO:0000313" key="2">
    <source>
        <dbReference type="Proteomes" id="UP000178853"/>
    </source>
</evidence>
<comment type="caution">
    <text evidence="1">The sequence shown here is derived from an EMBL/GenBank/DDBJ whole genome shotgun (WGS) entry which is preliminary data.</text>
</comment>
<evidence type="ECO:0000313" key="1">
    <source>
        <dbReference type="EMBL" id="OGK37540.1"/>
    </source>
</evidence>
<proteinExistence type="predicted"/>